<protein>
    <submittedName>
        <fullName evidence="1">Uncharacterized protein</fullName>
    </submittedName>
</protein>
<proteinExistence type="predicted"/>
<sequence length="82" mass="8348">MVLGDLQGAFLGVATGGASITPVDSDLSTPVRAIWVGTQGNLRVTTVSGDDFVLPNAVGLIPIAVRRVWATNTTATGIVGLQ</sequence>
<name>A0A809R5D0_9BACT</name>
<dbReference type="EMBL" id="AP021858">
    <property type="protein sequence ID" value="BBO22770.1"/>
    <property type="molecule type" value="Genomic_DNA"/>
</dbReference>
<gene>
    <name evidence="1" type="ORF">NPRO_03650</name>
</gene>
<dbReference type="KEGG" id="npy:NPRO_03650"/>
<reference evidence="1" key="1">
    <citation type="journal article" name="DNA Res.">
        <title>The physiological potential of anammox bacteria as revealed by their core genome structure.</title>
        <authorList>
            <person name="Okubo T."/>
            <person name="Toyoda A."/>
            <person name="Fukuhara K."/>
            <person name="Uchiyama I."/>
            <person name="Harigaya Y."/>
            <person name="Kuroiwa M."/>
            <person name="Suzuki T."/>
            <person name="Murakami Y."/>
            <person name="Suwa Y."/>
            <person name="Takami H."/>
        </authorList>
    </citation>
    <scope>NUCLEOTIDE SEQUENCE</scope>
    <source>
        <strain evidence="1">317325-2</strain>
    </source>
</reference>
<dbReference type="Proteomes" id="UP000662873">
    <property type="component" value="Chromosome"/>
</dbReference>
<evidence type="ECO:0000313" key="2">
    <source>
        <dbReference type="Proteomes" id="UP000662873"/>
    </source>
</evidence>
<accession>A0A809R5D0</accession>
<dbReference type="AlphaFoldDB" id="A0A809R5D0"/>
<evidence type="ECO:0000313" key="1">
    <source>
        <dbReference type="EMBL" id="BBO22770.1"/>
    </source>
</evidence>
<organism evidence="1 2">
    <name type="scientific">Candidatus Nitrosymbiomonas proteolyticus</name>
    <dbReference type="NCBI Taxonomy" id="2608984"/>
    <lineage>
        <taxon>Bacteria</taxon>
        <taxon>Bacillati</taxon>
        <taxon>Armatimonadota</taxon>
        <taxon>Armatimonadota incertae sedis</taxon>
        <taxon>Candidatus Nitrosymbiomonas</taxon>
    </lineage>
</organism>